<comment type="caution">
    <text evidence="1">The sequence shown here is derived from an EMBL/GenBank/DDBJ whole genome shotgun (WGS) entry which is preliminary data.</text>
</comment>
<evidence type="ECO:0000313" key="1">
    <source>
        <dbReference type="EMBL" id="KKT81190.1"/>
    </source>
</evidence>
<reference evidence="1 2" key="1">
    <citation type="journal article" date="2015" name="Nature">
        <title>rRNA introns, odd ribosomes, and small enigmatic genomes across a large radiation of phyla.</title>
        <authorList>
            <person name="Brown C.T."/>
            <person name="Hug L.A."/>
            <person name="Thomas B.C."/>
            <person name="Sharon I."/>
            <person name="Castelle C.J."/>
            <person name="Singh A."/>
            <person name="Wilkins M.J."/>
            <person name="Williams K.H."/>
            <person name="Banfield J.F."/>
        </authorList>
    </citation>
    <scope>NUCLEOTIDE SEQUENCE [LARGE SCALE GENOMIC DNA]</scope>
</reference>
<name>A0A0G1KCB5_9BACT</name>
<evidence type="ECO:0000313" key="2">
    <source>
        <dbReference type="Proteomes" id="UP000034032"/>
    </source>
</evidence>
<accession>A0A0G1KCB5</accession>
<dbReference type="AlphaFoldDB" id="A0A0G1KCB5"/>
<dbReference type="EMBL" id="LCJR01000024">
    <property type="protein sequence ID" value="KKT81190.1"/>
    <property type="molecule type" value="Genomic_DNA"/>
</dbReference>
<protein>
    <submittedName>
        <fullName evidence="1">Uncharacterized protein</fullName>
    </submittedName>
</protein>
<dbReference type="Proteomes" id="UP000034032">
    <property type="component" value="Unassembled WGS sequence"/>
</dbReference>
<sequence>MEKNILESLIEEILKAAIGVEVSVCSLGNEWSVNINGELFSFVVDGELVVRIPTLPICAK</sequence>
<organism evidence="1 2">
    <name type="scientific">Candidatus Yanofskybacteria bacterium GW2011_GWA2_44_9</name>
    <dbReference type="NCBI Taxonomy" id="1619025"/>
    <lineage>
        <taxon>Bacteria</taxon>
        <taxon>Candidatus Yanofskyibacteriota</taxon>
    </lineage>
</organism>
<gene>
    <name evidence="1" type="ORF">UW79_C0024G0013</name>
</gene>
<proteinExistence type="predicted"/>